<dbReference type="WBParaSite" id="nRc.2.0.1.t48320-RA">
    <property type="protein sequence ID" value="nRc.2.0.1.t48320-RA"/>
    <property type="gene ID" value="nRc.2.0.1.g48320"/>
</dbReference>
<organism evidence="1 2">
    <name type="scientific">Romanomermis culicivorax</name>
    <name type="common">Nematode worm</name>
    <dbReference type="NCBI Taxonomy" id="13658"/>
    <lineage>
        <taxon>Eukaryota</taxon>
        <taxon>Metazoa</taxon>
        <taxon>Ecdysozoa</taxon>
        <taxon>Nematoda</taxon>
        <taxon>Enoplea</taxon>
        <taxon>Dorylaimia</taxon>
        <taxon>Mermithida</taxon>
        <taxon>Mermithoidea</taxon>
        <taxon>Mermithidae</taxon>
        <taxon>Romanomermis</taxon>
    </lineage>
</organism>
<name>A0A915LB11_ROMCU</name>
<proteinExistence type="predicted"/>
<dbReference type="Proteomes" id="UP000887565">
    <property type="component" value="Unplaced"/>
</dbReference>
<keyword evidence="1" id="KW-1185">Reference proteome</keyword>
<evidence type="ECO:0000313" key="1">
    <source>
        <dbReference type="Proteomes" id="UP000887565"/>
    </source>
</evidence>
<accession>A0A915LB11</accession>
<protein>
    <submittedName>
        <fullName evidence="2">Uncharacterized protein</fullName>
    </submittedName>
</protein>
<reference evidence="2" key="1">
    <citation type="submission" date="2022-11" db="UniProtKB">
        <authorList>
            <consortium name="WormBaseParasite"/>
        </authorList>
    </citation>
    <scope>IDENTIFICATION</scope>
</reference>
<dbReference type="AlphaFoldDB" id="A0A915LB11"/>
<evidence type="ECO:0000313" key="2">
    <source>
        <dbReference type="WBParaSite" id="nRc.2.0.1.t48320-RA"/>
    </source>
</evidence>
<sequence length="65" mass="7299">MHQEKLLSNLNAKKMLLKIRHSDFLRAVSGIVNTLSRNMVGALDEGRQELGPGIIVQNQCMDAYM</sequence>